<dbReference type="EMBL" id="JAINUG010000313">
    <property type="protein sequence ID" value="KAJ8378706.1"/>
    <property type="molecule type" value="Genomic_DNA"/>
</dbReference>
<protein>
    <submittedName>
        <fullName evidence="1">Uncharacterized protein</fullName>
    </submittedName>
</protein>
<sequence length="138" mass="15544">MEADVTLEEVREALLSLRDGHAPGWDLIFASRVFLEQAPHKCFFLTRYYLAGFFRHLVALMHVVPRADVRSPAYEAVARFFRQCPPSVSRGEALDHRALYVRLACRQVVSPSGVPVRVRWGRVSGGGAPAAVCDLHWR</sequence>
<accession>A0AAD7RE96</accession>
<evidence type="ECO:0000313" key="1">
    <source>
        <dbReference type="EMBL" id="KAJ8378706.1"/>
    </source>
</evidence>
<keyword evidence="2" id="KW-1185">Reference proteome</keyword>
<name>A0AAD7RE96_9TELE</name>
<reference evidence="1" key="1">
    <citation type="journal article" date="2023" name="Science">
        <title>Genome structures resolve the early diversification of teleost fishes.</title>
        <authorList>
            <person name="Parey E."/>
            <person name="Louis A."/>
            <person name="Montfort J."/>
            <person name="Bouchez O."/>
            <person name="Roques C."/>
            <person name="Iampietro C."/>
            <person name="Lluch J."/>
            <person name="Castinel A."/>
            <person name="Donnadieu C."/>
            <person name="Desvignes T."/>
            <person name="Floi Bucao C."/>
            <person name="Jouanno E."/>
            <person name="Wen M."/>
            <person name="Mejri S."/>
            <person name="Dirks R."/>
            <person name="Jansen H."/>
            <person name="Henkel C."/>
            <person name="Chen W.J."/>
            <person name="Zahm M."/>
            <person name="Cabau C."/>
            <person name="Klopp C."/>
            <person name="Thompson A.W."/>
            <person name="Robinson-Rechavi M."/>
            <person name="Braasch I."/>
            <person name="Lecointre G."/>
            <person name="Bobe J."/>
            <person name="Postlethwait J.H."/>
            <person name="Berthelot C."/>
            <person name="Roest Crollius H."/>
            <person name="Guiguen Y."/>
        </authorList>
    </citation>
    <scope>NUCLEOTIDE SEQUENCE</scope>
    <source>
        <strain evidence="1">NC1722</strain>
    </source>
</reference>
<organism evidence="1 2">
    <name type="scientific">Aldrovandia affinis</name>
    <dbReference type="NCBI Taxonomy" id="143900"/>
    <lineage>
        <taxon>Eukaryota</taxon>
        <taxon>Metazoa</taxon>
        <taxon>Chordata</taxon>
        <taxon>Craniata</taxon>
        <taxon>Vertebrata</taxon>
        <taxon>Euteleostomi</taxon>
        <taxon>Actinopterygii</taxon>
        <taxon>Neopterygii</taxon>
        <taxon>Teleostei</taxon>
        <taxon>Notacanthiformes</taxon>
        <taxon>Halosauridae</taxon>
        <taxon>Aldrovandia</taxon>
    </lineage>
</organism>
<gene>
    <name evidence="1" type="ORF">AAFF_G00236840</name>
</gene>
<dbReference type="Proteomes" id="UP001221898">
    <property type="component" value="Unassembled WGS sequence"/>
</dbReference>
<evidence type="ECO:0000313" key="2">
    <source>
        <dbReference type="Proteomes" id="UP001221898"/>
    </source>
</evidence>
<dbReference type="AlphaFoldDB" id="A0AAD7RE96"/>
<proteinExistence type="predicted"/>
<comment type="caution">
    <text evidence="1">The sequence shown here is derived from an EMBL/GenBank/DDBJ whole genome shotgun (WGS) entry which is preliminary data.</text>
</comment>